<organism evidence="1 2">
    <name type="scientific">Symmachiella dynata</name>
    <dbReference type="NCBI Taxonomy" id="2527995"/>
    <lineage>
        <taxon>Bacteria</taxon>
        <taxon>Pseudomonadati</taxon>
        <taxon>Planctomycetota</taxon>
        <taxon>Planctomycetia</taxon>
        <taxon>Planctomycetales</taxon>
        <taxon>Planctomycetaceae</taxon>
        <taxon>Symmachiella</taxon>
    </lineage>
</organism>
<dbReference type="KEGG" id="sdyn:Mal52_46210"/>
<gene>
    <name evidence="1" type="ORF">Mal52_46210</name>
</gene>
<proteinExistence type="predicted"/>
<protein>
    <submittedName>
        <fullName evidence="1">Uncharacterized protein</fullName>
    </submittedName>
</protein>
<accession>A0A517ZUG6</accession>
<keyword evidence="2" id="KW-1185">Reference proteome</keyword>
<dbReference type="RefSeq" id="WP_145378645.1">
    <property type="nucleotide sequence ID" value="NZ_CP036276.1"/>
</dbReference>
<dbReference type="Proteomes" id="UP000319383">
    <property type="component" value="Chromosome"/>
</dbReference>
<evidence type="ECO:0000313" key="2">
    <source>
        <dbReference type="Proteomes" id="UP000319383"/>
    </source>
</evidence>
<dbReference type="EMBL" id="CP036276">
    <property type="protein sequence ID" value="QDU46124.1"/>
    <property type="molecule type" value="Genomic_DNA"/>
</dbReference>
<dbReference type="AlphaFoldDB" id="A0A517ZUG6"/>
<sequence length="361" mass="40536">METFKNDDDGYLKWHSTHEIAFVLNRFGGTNPAYNVLHRSTCPFLWREVDENARTVIEKWCSTSEEELTQQADAVLGEGMWKRCGVCFRSSTNEKAQPVAYPQKHSSSFEHPGSVWIPGEPAAWVSTGEKEWKQLVTSALNESVSPLPGFKWTPEWLDIELRLLEDRLYRKDLDNMLTPLLAAARDAGWLERGFNRLGSVTARKVAVSDVGEVGALITPHSSLPQFDKDETGVLIKTELNSLDESSVKWTLYDCAFDLCTCQPELRFPPLSPLAIDIRVVVNNDDRRKSIQALMKPCIDGLEPILGHPDNLPPVPREQLRRRLAPQDEMVLSLAIHVRGGKSSGIAVRIRQHQDGSPASVE</sequence>
<reference evidence="1 2" key="1">
    <citation type="submission" date="2019-02" db="EMBL/GenBank/DDBJ databases">
        <title>Deep-cultivation of Planctomycetes and their phenomic and genomic characterization uncovers novel biology.</title>
        <authorList>
            <person name="Wiegand S."/>
            <person name="Jogler M."/>
            <person name="Boedeker C."/>
            <person name="Pinto D."/>
            <person name="Vollmers J."/>
            <person name="Rivas-Marin E."/>
            <person name="Kohn T."/>
            <person name="Peeters S.H."/>
            <person name="Heuer A."/>
            <person name="Rast P."/>
            <person name="Oberbeckmann S."/>
            <person name="Bunk B."/>
            <person name="Jeske O."/>
            <person name="Meyerdierks A."/>
            <person name="Storesund J.E."/>
            <person name="Kallscheuer N."/>
            <person name="Luecker S."/>
            <person name="Lage O.M."/>
            <person name="Pohl T."/>
            <person name="Merkel B.J."/>
            <person name="Hornburger P."/>
            <person name="Mueller R.-W."/>
            <person name="Bruemmer F."/>
            <person name="Labrenz M."/>
            <person name="Spormann A.M."/>
            <person name="Op den Camp H."/>
            <person name="Overmann J."/>
            <person name="Amann R."/>
            <person name="Jetten M.S.M."/>
            <person name="Mascher T."/>
            <person name="Medema M.H."/>
            <person name="Devos D.P."/>
            <person name="Kaster A.-K."/>
            <person name="Ovreas L."/>
            <person name="Rohde M."/>
            <person name="Galperin M.Y."/>
            <person name="Jogler C."/>
        </authorList>
    </citation>
    <scope>NUCLEOTIDE SEQUENCE [LARGE SCALE GENOMIC DNA]</scope>
    <source>
        <strain evidence="1 2">Mal52</strain>
    </source>
</reference>
<evidence type="ECO:0000313" key="1">
    <source>
        <dbReference type="EMBL" id="QDU46124.1"/>
    </source>
</evidence>
<name>A0A517ZUG6_9PLAN</name>